<protein>
    <submittedName>
        <fullName evidence="2">Uncharacterized protein</fullName>
    </submittedName>
</protein>
<evidence type="ECO:0000313" key="2">
    <source>
        <dbReference type="EMBL" id="KAF6057256.1"/>
    </source>
</evidence>
<dbReference type="AlphaFoldDB" id="A0A8X7NQG4"/>
<keyword evidence="1" id="KW-0812">Transmembrane</keyword>
<organism evidence="2 3">
    <name type="scientific">Candida parapsilosis</name>
    <name type="common">Yeast</name>
    <dbReference type="NCBI Taxonomy" id="5480"/>
    <lineage>
        <taxon>Eukaryota</taxon>
        <taxon>Fungi</taxon>
        <taxon>Dikarya</taxon>
        <taxon>Ascomycota</taxon>
        <taxon>Saccharomycotina</taxon>
        <taxon>Pichiomycetes</taxon>
        <taxon>Debaryomycetaceae</taxon>
        <taxon>Candida/Lodderomyces clade</taxon>
        <taxon>Candida</taxon>
    </lineage>
</organism>
<sequence>MFRSRLIQLQRRPLLSSSYASPCTRSQLQQIRTLKLSTNAAAGLKSYGTVINILAGAYIGGLLVSLGSFYFLYHDANERQTIPFEISFEDQIEAVKAINKHDVLGKPNYAVKHYRKILFDLAKQVDPSIDESQFENYNIPIIDSKVLVYDKSNRFANFYIDMILRYSKALLAKGELNTSIATLRKIIDDDLIYYKLGDAERLSECSRLLAKMSQDPNDRIQILQRSIDMLSKTYSSIQINEDYTLKQNSKISDELINCLNDMAFQLAKISQVVPKKKKPVLLNESLAIYLSTLQALTTIREKLETRKANQSNYPLFNVDRENLITHICSIKAHVSEILWAQGFKQDAINWSEEILDELYYDHASSPKVSPILENVLNNLIDMYSIQKKSTDIERCQGLRMDLKKSEKPNDMDDRLKNWYESVINRWSRIIYDQGPLGIILVPLQERYGPGRKIRELEEFEKEDEM</sequence>
<dbReference type="EMBL" id="JABWAB010000003">
    <property type="protein sequence ID" value="KAF6057256.1"/>
    <property type="molecule type" value="Genomic_DNA"/>
</dbReference>
<reference evidence="2" key="1">
    <citation type="submission" date="2020-03" db="EMBL/GenBank/DDBJ databases">
        <title>FDA dAtabase for Regulatory Grade micrObial Sequences (FDA-ARGOS): Supporting development and validation of Infectious Disease Dx tests.</title>
        <authorList>
            <person name="Campos J."/>
            <person name="Goldberg B."/>
            <person name="Tallon L."/>
            <person name="Sadzewicz L."/>
            <person name="Vavikolanu K."/>
            <person name="Mehta A."/>
            <person name="Aluvathingal J."/>
            <person name="Nadendla S."/>
            <person name="Nandy P."/>
            <person name="Geyer C."/>
            <person name="Yan Y."/>
            <person name="Sichtig H."/>
        </authorList>
    </citation>
    <scope>NUCLEOTIDE SEQUENCE [LARGE SCALE GENOMIC DNA]</scope>
    <source>
        <strain evidence="2">FDAARGOS_652</strain>
    </source>
</reference>
<dbReference type="OrthoDB" id="4010961at2759"/>
<keyword evidence="1" id="KW-1133">Transmembrane helix</keyword>
<keyword evidence="1" id="KW-0472">Membrane</keyword>
<comment type="caution">
    <text evidence="2">The sequence shown here is derived from an EMBL/GenBank/DDBJ whole genome shotgun (WGS) entry which is preliminary data.</text>
</comment>
<accession>A0A8X7NQG4</accession>
<dbReference type="Proteomes" id="UP000590412">
    <property type="component" value="Unassembled WGS sequence"/>
</dbReference>
<gene>
    <name evidence="2" type="ORF">FOB60_001811</name>
</gene>
<feature type="transmembrane region" description="Helical" evidence="1">
    <location>
        <begin position="50"/>
        <end position="73"/>
    </location>
</feature>
<name>A0A8X7NQG4_CANPA</name>
<evidence type="ECO:0000313" key="3">
    <source>
        <dbReference type="Proteomes" id="UP000590412"/>
    </source>
</evidence>
<proteinExistence type="predicted"/>
<evidence type="ECO:0000256" key="1">
    <source>
        <dbReference type="SAM" id="Phobius"/>
    </source>
</evidence>